<dbReference type="Proteomes" id="UP001642484">
    <property type="component" value="Unassembled WGS sequence"/>
</dbReference>
<keyword evidence="2" id="KW-0732">Signal</keyword>
<organism evidence="3 4">
    <name type="scientific">Durusdinium trenchii</name>
    <dbReference type="NCBI Taxonomy" id="1381693"/>
    <lineage>
        <taxon>Eukaryota</taxon>
        <taxon>Sar</taxon>
        <taxon>Alveolata</taxon>
        <taxon>Dinophyceae</taxon>
        <taxon>Suessiales</taxon>
        <taxon>Symbiodiniaceae</taxon>
        <taxon>Durusdinium</taxon>
    </lineage>
</organism>
<evidence type="ECO:0008006" key="5">
    <source>
        <dbReference type="Google" id="ProtNLM"/>
    </source>
</evidence>
<sequence>MWHMPLVWLCERLVRWTGGCSSPPRSGRSMAILSALWMAFSYTPTAKVLRPPGTPTLRRGCCRCLRFCCRFCCFGGSRGDADNELPALSWGWGSKNGHSPQLCPDCPDCCYVECEQVYTDRYQGGPIGASTLDAAKKSLADLVIFDETNRPPGDALLRLTDAAALSVAQPGQLGCWPLLVQRLSEIVQDHGSRWDPKTLEVRETEEAIDSEVCGVLLGQLKPLLSRHWDSGFEERGIVFFNEVGQFVNLRKMKHFIAELLKWRAKRQDLILSQVLTPSAVDRALETKLILATSQRHNDMVLCCGPRSSRSVASPPLVSPNKAWLHSSPGGAAGSEASLSFSPPPQEEVSTPKVQQKSLEKESQRLRIENAELKKRLQFGSEFLKQENRRLRVENAELKKRLYFAGPYAQGSSQSSVPIWVPVPVMASGCGGCAASPSARGAVPVPQASSSEQVSPHSVREGSVTPIPRGFWVPLPSNVMSPTGQPWPPGSQLVAVQIGPAQTPPGSFSETSQQERFLPHNILSDPTTASQVSANTSNTSPDCHSSGFVVPFQGTDDRWVCIPSGIVERHKAQFEAPSTDGHEELAHSSAQASTEARGSGSAS</sequence>
<protein>
    <recommendedName>
        <fullName evidence="5">BZIP domain-containing protein</fullName>
    </recommendedName>
</protein>
<feature type="region of interest" description="Disordered" evidence="1">
    <location>
        <begin position="322"/>
        <end position="362"/>
    </location>
</feature>
<proteinExistence type="predicted"/>
<dbReference type="CDD" id="cd14686">
    <property type="entry name" value="bZIP"/>
    <property type="match status" value="1"/>
</dbReference>
<reference evidence="3 4" key="1">
    <citation type="submission" date="2024-02" db="EMBL/GenBank/DDBJ databases">
        <authorList>
            <person name="Chen Y."/>
            <person name="Shah S."/>
            <person name="Dougan E. K."/>
            <person name="Thang M."/>
            <person name="Chan C."/>
        </authorList>
    </citation>
    <scope>NUCLEOTIDE SEQUENCE [LARGE SCALE GENOMIC DNA]</scope>
</reference>
<feature type="region of interest" description="Disordered" evidence="1">
    <location>
        <begin position="571"/>
        <end position="602"/>
    </location>
</feature>
<evidence type="ECO:0000313" key="4">
    <source>
        <dbReference type="Proteomes" id="UP001642484"/>
    </source>
</evidence>
<feature type="compositionally biased region" description="Polar residues" evidence="1">
    <location>
        <begin position="587"/>
        <end position="602"/>
    </location>
</feature>
<dbReference type="EMBL" id="CAXAMN010022973">
    <property type="protein sequence ID" value="CAK9074131.1"/>
    <property type="molecule type" value="Genomic_DNA"/>
</dbReference>
<gene>
    <name evidence="3" type="ORF">CCMP2556_LOCUS36533</name>
</gene>
<evidence type="ECO:0000256" key="2">
    <source>
        <dbReference type="SAM" id="SignalP"/>
    </source>
</evidence>
<feature type="region of interest" description="Disordered" evidence="1">
    <location>
        <begin position="436"/>
        <end position="461"/>
    </location>
</feature>
<evidence type="ECO:0000313" key="3">
    <source>
        <dbReference type="EMBL" id="CAK9074131.1"/>
    </source>
</evidence>
<feature type="compositionally biased region" description="Polar residues" evidence="1">
    <location>
        <begin position="347"/>
        <end position="356"/>
    </location>
</feature>
<evidence type="ECO:0000256" key="1">
    <source>
        <dbReference type="SAM" id="MobiDB-lite"/>
    </source>
</evidence>
<name>A0ABP0PEF9_9DINO</name>
<keyword evidence="4" id="KW-1185">Reference proteome</keyword>
<feature type="chain" id="PRO_5046452462" description="BZIP domain-containing protein" evidence="2">
    <location>
        <begin position="22"/>
        <end position="602"/>
    </location>
</feature>
<accession>A0ABP0PEF9</accession>
<comment type="caution">
    <text evidence="3">The sequence shown here is derived from an EMBL/GenBank/DDBJ whole genome shotgun (WGS) entry which is preliminary data.</text>
</comment>
<feature type="compositionally biased region" description="Polar residues" evidence="1">
    <location>
        <begin position="446"/>
        <end position="455"/>
    </location>
</feature>
<feature type="compositionally biased region" description="Low complexity" evidence="1">
    <location>
        <begin position="326"/>
        <end position="340"/>
    </location>
</feature>
<feature type="signal peptide" evidence="2">
    <location>
        <begin position="1"/>
        <end position="21"/>
    </location>
</feature>